<dbReference type="Pfam" id="PF17101">
    <property type="entry name" value="Stealth_CR1"/>
    <property type="match status" value="1"/>
</dbReference>
<keyword evidence="6" id="KW-1185">Reference proteome</keyword>
<organism evidence="6 7">
    <name type="scientific">Priapulus caudatus</name>
    <name type="common">Priapulid worm</name>
    <dbReference type="NCBI Taxonomy" id="37621"/>
    <lineage>
        <taxon>Eukaryota</taxon>
        <taxon>Metazoa</taxon>
        <taxon>Ecdysozoa</taxon>
        <taxon>Scalidophora</taxon>
        <taxon>Priapulida</taxon>
        <taxon>Priapulimorpha</taxon>
        <taxon>Priapulimorphida</taxon>
        <taxon>Priapulidae</taxon>
        <taxon>Priapulus</taxon>
    </lineage>
</organism>
<dbReference type="Pfam" id="PF11380">
    <property type="entry name" value="Stealth_CR2"/>
    <property type="match status" value="1"/>
</dbReference>
<dbReference type="PANTHER" id="PTHR24045">
    <property type="match status" value="1"/>
</dbReference>
<dbReference type="Proteomes" id="UP000695022">
    <property type="component" value="Unplaced"/>
</dbReference>
<evidence type="ECO:0000259" key="5">
    <source>
        <dbReference type="Pfam" id="PF17101"/>
    </source>
</evidence>
<protein>
    <submittedName>
        <fullName evidence="7">N-acetylglucosamine-1-phosphotransferase subunits alpha/beta-like</fullName>
    </submittedName>
</protein>
<evidence type="ECO:0000256" key="2">
    <source>
        <dbReference type="ARBA" id="ARBA00022679"/>
    </source>
</evidence>
<sequence length="401" mass="45170">MKPHSKSAVSKLIQKQFYDILSHKYAILLCFGGVVLVIVSALQFGEAALEWSKDQYDAVFHSFSDNLVGRSLQNRLCQPVPIDVVYTWVNGSDPQMIDALKKARSEFEVVLNQTHLHAANATVGCTYANCIESHMVIVSPHIDPELALVDLRDEVATLATAWKMFVLQTPTKNVTVLSLASHQEAAKVAKIGNVTVRGQLHTVREAYLSADWTAPHSYPVDSAIFVTGLKVEYSSTDLREKLPRKMQSYISRVRCSLVRKQGEMQSYVSRELRYSLRSLQTHAPWVRHIYIVTNGQIPYWLNLDNPRITIVTHEEIYPNASHLPTFSSSSIESNIHRIPGLSAKFIYMNDDVMFGKDVWPEDFYTHSGGQKAGGAARWSPEQTLFEFRVARCDAKDPTLKS</sequence>
<evidence type="ECO:0000259" key="4">
    <source>
        <dbReference type="Pfam" id="PF11380"/>
    </source>
</evidence>
<name>A0ABM1EXR7_PRICU</name>
<dbReference type="InterPro" id="IPR047141">
    <property type="entry name" value="Stealth"/>
</dbReference>
<feature type="domain" description="Stealth protein CR2 conserved region 2" evidence="4">
    <location>
        <begin position="270"/>
        <end position="371"/>
    </location>
</feature>
<dbReference type="RefSeq" id="XP_014676988.1">
    <property type="nucleotide sequence ID" value="XM_014821502.1"/>
</dbReference>
<evidence type="ECO:0000313" key="7">
    <source>
        <dbReference type="RefSeq" id="XP_014676988.1"/>
    </source>
</evidence>
<dbReference type="InterPro" id="IPR021520">
    <property type="entry name" value="Stealth_CR2"/>
</dbReference>
<keyword evidence="3" id="KW-1133">Transmembrane helix</keyword>
<evidence type="ECO:0000256" key="3">
    <source>
        <dbReference type="SAM" id="Phobius"/>
    </source>
</evidence>
<dbReference type="PANTHER" id="PTHR24045:SF0">
    <property type="entry name" value="N-ACETYLGLUCOSAMINE-1-PHOSPHOTRANSFERASE SUBUNITS ALPHA_BETA"/>
    <property type="match status" value="1"/>
</dbReference>
<dbReference type="InterPro" id="IPR031358">
    <property type="entry name" value="Stealth_CR1"/>
</dbReference>
<reference evidence="7" key="1">
    <citation type="submission" date="2025-08" db="UniProtKB">
        <authorList>
            <consortium name="RefSeq"/>
        </authorList>
    </citation>
    <scope>IDENTIFICATION</scope>
</reference>
<feature type="domain" description="Stealth protein CR1 conserved region 1" evidence="5">
    <location>
        <begin position="81"/>
        <end position="105"/>
    </location>
</feature>
<accession>A0ABM1EXR7</accession>
<comment type="similarity">
    <text evidence="1">Belongs to the stealth family.</text>
</comment>
<keyword evidence="3" id="KW-0812">Transmembrane</keyword>
<evidence type="ECO:0000313" key="6">
    <source>
        <dbReference type="Proteomes" id="UP000695022"/>
    </source>
</evidence>
<proteinExistence type="inferred from homology"/>
<keyword evidence="3" id="KW-0472">Membrane</keyword>
<dbReference type="CDD" id="cd21599">
    <property type="entry name" value="RRM1_GNPTAB"/>
    <property type="match status" value="1"/>
</dbReference>
<evidence type="ECO:0000256" key="1">
    <source>
        <dbReference type="ARBA" id="ARBA00007583"/>
    </source>
</evidence>
<dbReference type="GeneID" id="106816859"/>
<keyword evidence="2" id="KW-0808">Transferase</keyword>
<feature type="transmembrane region" description="Helical" evidence="3">
    <location>
        <begin position="25"/>
        <end position="45"/>
    </location>
</feature>
<gene>
    <name evidence="7" type="primary">LOC106816859</name>
</gene>